<evidence type="ECO:0000313" key="2">
    <source>
        <dbReference type="EMBL" id="KAF2678817.1"/>
    </source>
</evidence>
<name>A0A6G1IKQ2_9PLEO</name>
<dbReference type="EMBL" id="MU005608">
    <property type="protein sequence ID" value="KAF2678817.1"/>
    <property type="molecule type" value="Genomic_DNA"/>
</dbReference>
<evidence type="ECO:0000256" key="1">
    <source>
        <dbReference type="SAM" id="MobiDB-lite"/>
    </source>
</evidence>
<dbReference type="InterPro" id="IPR038883">
    <property type="entry name" value="AN11006-like"/>
</dbReference>
<evidence type="ECO:0008006" key="4">
    <source>
        <dbReference type="Google" id="ProtNLM"/>
    </source>
</evidence>
<dbReference type="AlphaFoldDB" id="A0A6G1IKQ2"/>
<keyword evidence="3" id="KW-1185">Reference proteome</keyword>
<proteinExistence type="predicted"/>
<dbReference type="OrthoDB" id="2099276at2759"/>
<sequence length="672" mass="76988">MRQSRLESYLDVPPHATREPPQPDLGLLELPPAVRRRIYKHAGLAGNTIDLNFSNLLIYPYQQYPDSAFAVRSRCAHNVDFPIVQRRDDTAPLGAGEYWEVEEEGDAHQGEAEGLRLEPCDICSDGRGLLFVCKKISEEVVPFVYSNSTFTVRQRAPHGLRRLNLVGKQGLAALSSLTMKLDAGDGQLRVDTEYSEEWPPQPLDLNNSLRVTMKEYEAVIEHLSNQIRPRSLSLHLIFRVSSFDTIHKVLHPLYQLSPLKECGIWTFVGLEIPGWLEPPNPRLRYLKLSQLPLPSSLHSPSTSLRETELVVHKAIHRLISYSPVLGSGFRYLDLPTELRLQILGYTDLVSAKDIQWRPQTSSPPRYPVKELCSCPRNVHPEVLDYSRDCFCLLEPQRTPIVEQIDTREPCGCCTLCRPADASRMCFCSSRGRIFSTTCVCSSPRHALFSVSREVREDAIATYYSRNRFFVTPFRSPRMQSVKSGEANYHWPPRGFERMRSIELSLYLSSLTRNALQHIRWLEWMLPTSKPGYLLPSTPAWFDYLDTLDMMRQSMNITNLTFVLNMAAQGRMTGWFYDVGYETVSPTAWDWYRQIALALQRLGPLRDCFIYLGRNGADSGSNERITREESLERAIMGKHYESRKRGKPEERITAIVRDIWEDPHHYGQPGPVV</sequence>
<dbReference type="Proteomes" id="UP000799291">
    <property type="component" value="Unassembled WGS sequence"/>
</dbReference>
<organism evidence="2 3">
    <name type="scientific">Lentithecium fluviatile CBS 122367</name>
    <dbReference type="NCBI Taxonomy" id="1168545"/>
    <lineage>
        <taxon>Eukaryota</taxon>
        <taxon>Fungi</taxon>
        <taxon>Dikarya</taxon>
        <taxon>Ascomycota</taxon>
        <taxon>Pezizomycotina</taxon>
        <taxon>Dothideomycetes</taxon>
        <taxon>Pleosporomycetidae</taxon>
        <taxon>Pleosporales</taxon>
        <taxon>Massarineae</taxon>
        <taxon>Lentitheciaceae</taxon>
        <taxon>Lentithecium</taxon>
    </lineage>
</organism>
<feature type="region of interest" description="Disordered" evidence="1">
    <location>
        <begin position="1"/>
        <end position="25"/>
    </location>
</feature>
<evidence type="ECO:0000313" key="3">
    <source>
        <dbReference type="Proteomes" id="UP000799291"/>
    </source>
</evidence>
<dbReference type="PANTHER" id="PTHR42085:SF6">
    <property type="entry name" value="F-BOX DOMAIN-CONTAINING PROTEIN"/>
    <property type="match status" value="1"/>
</dbReference>
<protein>
    <recommendedName>
        <fullName evidence="4">F-box domain-containing protein</fullName>
    </recommendedName>
</protein>
<dbReference type="PANTHER" id="PTHR42085">
    <property type="entry name" value="F-BOX DOMAIN-CONTAINING PROTEIN"/>
    <property type="match status" value="1"/>
</dbReference>
<reference evidence="2" key="1">
    <citation type="journal article" date="2020" name="Stud. Mycol.">
        <title>101 Dothideomycetes genomes: a test case for predicting lifestyles and emergence of pathogens.</title>
        <authorList>
            <person name="Haridas S."/>
            <person name="Albert R."/>
            <person name="Binder M."/>
            <person name="Bloem J."/>
            <person name="Labutti K."/>
            <person name="Salamov A."/>
            <person name="Andreopoulos B."/>
            <person name="Baker S."/>
            <person name="Barry K."/>
            <person name="Bills G."/>
            <person name="Bluhm B."/>
            <person name="Cannon C."/>
            <person name="Castanera R."/>
            <person name="Culley D."/>
            <person name="Daum C."/>
            <person name="Ezra D."/>
            <person name="Gonzalez J."/>
            <person name="Henrissat B."/>
            <person name="Kuo A."/>
            <person name="Liang C."/>
            <person name="Lipzen A."/>
            <person name="Lutzoni F."/>
            <person name="Magnuson J."/>
            <person name="Mondo S."/>
            <person name="Nolan M."/>
            <person name="Ohm R."/>
            <person name="Pangilinan J."/>
            <person name="Park H.-J."/>
            <person name="Ramirez L."/>
            <person name="Alfaro M."/>
            <person name="Sun H."/>
            <person name="Tritt A."/>
            <person name="Yoshinaga Y."/>
            <person name="Zwiers L.-H."/>
            <person name="Turgeon B."/>
            <person name="Goodwin S."/>
            <person name="Spatafora J."/>
            <person name="Crous P."/>
            <person name="Grigoriev I."/>
        </authorList>
    </citation>
    <scope>NUCLEOTIDE SEQUENCE</scope>
    <source>
        <strain evidence="2">CBS 122367</strain>
    </source>
</reference>
<accession>A0A6G1IKQ2</accession>
<gene>
    <name evidence="2" type="ORF">K458DRAFT_408523</name>
</gene>